<reference evidence="2 3" key="1">
    <citation type="submission" date="2021-01" db="EMBL/GenBank/DDBJ databases">
        <title>Whole genome shotgun sequence of Catellatospora coxensis NBRC 107359.</title>
        <authorList>
            <person name="Komaki H."/>
            <person name="Tamura T."/>
        </authorList>
    </citation>
    <scope>NUCLEOTIDE SEQUENCE [LARGE SCALE GENOMIC DNA]</scope>
    <source>
        <strain evidence="2 3">NBRC 107359</strain>
    </source>
</reference>
<dbReference type="AlphaFoldDB" id="A0A8J3L598"/>
<accession>A0A8J3L598</accession>
<gene>
    <name evidence="2" type="ORF">Cco03nite_47650</name>
</gene>
<protein>
    <submittedName>
        <fullName evidence="2">Uncharacterized protein</fullName>
    </submittedName>
</protein>
<dbReference type="RefSeq" id="WP_203694387.1">
    <property type="nucleotide sequence ID" value="NZ_BAAALC010000042.1"/>
</dbReference>
<keyword evidence="3" id="KW-1185">Reference proteome</keyword>
<evidence type="ECO:0000313" key="2">
    <source>
        <dbReference type="EMBL" id="GIG08065.1"/>
    </source>
</evidence>
<sequence length="130" mass="14801">MDRARWGHCGPATAYRRCDTGPISRSPPDHRPRKAARHPDHKEEPDAQQPHTPDLSHRHVEADITTPEPGPARHQRRPRRDKTQRRPETIEATVEITTVTGPQAAHLQQEQTRAIKEVLAWIASQKTVET</sequence>
<name>A0A8J3L598_9ACTN</name>
<feature type="region of interest" description="Disordered" evidence="1">
    <location>
        <begin position="1"/>
        <end position="90"/>
    </location>
</feature>
<dbReference type="Proteomes" id="UP000630887">
    <property type="component" value="Unassembled WGS sequence"/>
</dbReference>
<evidence type="ECO:0000313" key="3">
    <source>
        <dbReference type="Proteomes" id="UP000630887"/>
    </source>
</evidence>
<proteinExistence type="predicted"/>
<evidence type="ECO:0000256" key="1">
    <source>
        <dbReference type="SAM" id="MobiDB-lite"/>
    </source>
</evidence>
<dbReference type="EMBL" id="BONI01000042">
    <property type="protein sequence ID" value="GIG08065.1"/>
    <property type="molecule type" value="Genomic_DNA"/>
</dbReference>
<feature type="compositionally biased region" description="Basic residues" evidence="1">
    <location>
        <begin position="73"/>
        <end position="83"/>
    </location>
</feature>
<organism evidence="2 3">
    <name type="scientific">Catellatospora coxensis</name>
    <dbReference type="NCBI Taxonomy" id="310354"/>
    <lineage>
        <taxon>Bacteria</taxon>
        <taxon>Bacillati</taxon>
        <taxon>Actinomycetota</taxon>
        <taxon>Actinomycetes</taxon>
        <taxon>Micromonosporales</taxon>
        <taxon>Micromonosporaceae</taxon>
        <taxon>Catellatospora</taxon>
    </lineage>
</organism>
<comment type="caution">
    <text evidence="2">The sequence shown here is derived from an EMBL/GenBank/DDBJ whole genome shotgun (WGS) entry which is preliminary data.</text>
</comment>